<dbReference type="InterPro" id="IPR023509">
    <property type="entry name" value="DTD-like_sf"/>
</dbReference>
<dbReference type="EC" id="3.1.1.96" evidence="2"/>
<feature type="short sequence motif" description="Gly-cisPro motif, important for rejection of L-amino acids" evidence="2">
    <location>
        <begin position="137"/>
        <end position="138"/>
    </location>
</feature>
<name>A0ABQ1IKE2_9GAMM</name>
<keyword evidence="4" id="KW-1185">Reference proteome</keyword>
<keyword evidence="2" id="KW-0963">Cytoplasm</keyword>
<evidence type="ECO:0000256" key="2">
    <source>
        <dbReference type="HAMAP-Rule" id="MF_00518"/>
    </source>
</evidence>
<dbReference type="SUPFAM" id="SSF69500">
    <property type="entry name" value="DTD-like"/>
    <property type="match status" value="1"/>
</dbReference>
<comment type="subcellular location">
    <subcellularLocation>
        <location evidence="2">Cytoplasm</location>
    </subcellularLocation>
</comment>
<proteinExistence type="inferred from homology"/>
<comment type="subunit">
    <text evidence="2">Homodimer.</text>
</comment>
<dbReference type="CDD" id="cd00563">
    <property type="entry name" value="Dtyr_deacylase"/>
    <property type="match status" value="1"/>
</dbReference>
<evidence type="ECO:0000313" key="4">
    <source>
        <dbReference type="Proteomes" id="UP000646152"/>
    </source>
</evidence>
<dbReference type="NCBIfam" id="TIGR00256">
    <property type="entry name" value="D-aminoacyl-tRNA deacylase"/>
    <property type="match status" value="1"/>
</dbReference>
<dbReference type="InterPro" id="IPR003732">
    <property type="entry name" value="Daa-tRNA_deacyls_DTD"/>
</dbReference>
<comment type="similarity">
    <text evidence="1 2">Belongs to the DTD family.</text>
</comment>
<comment type="caution">
    <text evidence="3">The sequence shown here is derived from an EMBL/GenBank/DDBJ whole genome shotgun (WGS) entry which is preliminary data.</text>
</comment>
<comment type="catalytic activity">
    <reaction evidence="2">
        <text>a D-aminoacyl-tRNA + H2O = a tRNA + a D-alpha-amino acid + H(+)</text>
        <dbReference type="Rhea" id="RHEA:13953"/>
        <dbReference type="Rhea" id="RHEA-COMP:10123"/>
        <dbReference type="Rhea" id="RHEA-COMP:10124"/>
        <dbReference type="ChEBI" id="CHEBI:15377"/>
        <dbReference type="ChEBI" id="CHEBI:15378"/>
        <dbReference type="ChEBI" id="CHEBI:59871"/>
        <dbReference type="ChEBI" id="CHEBI:78442"/>
        <dbReference type="ChEBI" id="CHEBI:79333"/>
        <dbReference type="EC" id="3.1.1.96"/>
    </reaction>
</comment>
<sequence>MIALIQRVSSASVMVNDETVGAIGPGLLVLLGVERNDQQANADKLLRKVLGYRVFSDEAGKMNLNVVQAGGSLLVVSQFTLVADTNSGLRPSFSGGASPADADTWYRYFVSAAQRQGVTTATGRFAADMQVSLVNDGPVTFWLQA</sequence>
<accession>A0ABQ1IKE2</accession>
<dbReference type="Gene3D" id="3.50.80.10">
    <property type="entry name" value="D-tyrosyl-tRNA(Tyr) deacylase"/>
    <property type="match status" value="1"/>
</dbReference>
<comment type="function">
    <text evidence="2">An aminoacyl-tRNA editing enzyme that deacylates mischarged D-aminoacyl-tRNAs. Also deacylates mischarged glycyl-tRNA(Ala), protecting cells against glycine mischarging by AlaRS. Acts via tRNA-based rather than protein-based catalysis; rejects L-amino acids rather than detecting D-amino acids in the active site. By recycling D-aminoacyl-tRNA to D-amino acids and free tRNA molecules, this enzyme counteracts the toxicity associated with the formation of D-aminoacyl-tRNA entities in vivo and helps enforce protein L-homochirality.</text>
</comment>
<dbReference type="PANTHER" id="PTHR10472:SF5">
    <property type="entry name" value="D-AMINOACYL-TRNA DEACYLASE 1"/>
    <property type="match status" value="1"/>
</dbReference>
<comment type="catalytic activity">
    <reaction evidence="2">
        <text>glycyl-tRNA(Ala) + H2O = tRNA(Ala) + glycine + H(+)</text>
        <dbReference type="Rhea" id="RHEA:53744"/>
        <dbReference type="Rhea" id="RHEA-COMP:9657"/>
        <dbReference type="Rhea" id="RHEA-COMP:13640"/>
        <dbReference type="ChEBI" id="CHEBI:15377"/>
        <dbReference type="ChEBI" id="CHEBI:15378"/>
        <dbReference type="ChEBI" id="CHEBI:57305"/>
        <dbReference type="ChEBI" id="CHEBI:78442"/>
        <dbReference type="ChEBI" id="CHEBI:78522"/>
    </reaction>
</comment>
<keyword evidence="2" id="KW-0694">RNA-binding</keyword>
<reference evidence="4" key="1">
    <citation type="journal article" date="2019" name="Int. J. Syst. Evol. Microbiol.">
        <title>The Global Catalogue of Microorganisms (GCM) 10K type strain sequencing project: providing services to taxonomists for standard genome sequencing and annotation.</title>
        <authorList>
            <consortium name="The Broad Institute Genomics Platform"/>
            <consortium name="The Broad Institute Genome Sequencing Center for Infectious Disease"/>
            <person name="Wu L."/>
            <person name="Ma J."/>
        </authorList>
    </citation>
    <scope>NUCLEOTIDE SEQUENCE [LARGE SCALE GENOMIC DNA]</scope>
    <source>
        <strain evidence="4">CGMCC 1.15923</strain>
    </source>
</reference>
<keyword evidence="2" id="KW-0820">tRNA-binding</keyword>
<dbReference type="HAMAP" id="MF_00518">
    <property type="entry name" value="Deacylase_Dtd"/>
    <property type="match status" value="1"/>
</dbReference>
<evidence type="ECO:0000256" key="1">
    <source>
        <dbReference type="ARBA" id="ARBA00009673"/>
    </source>
</evidence>
<protein>
    <recommendedName>
        <fullName evidence="2">D-aminoacyl-tRNA deacylase</fullName>
        <shortName evidence="2">DTD</shortName>
        <ecNumber evidence="2">3.1.1.96</ecNumber>
    </recommendedName>
    <alternativeName>
        <fullName evidence="2">Gly-tRNA(Ala) deacylase</fullName>
        <ecNumber evidence="2">3.1.1.-</ecNumber>
    </alternativeName>
</protein>
<dbReference type="Pfam" id="PF02580">
    <property type="entry name" value="Tyr_Deacylase"/>
    <property type="match status" value="1"/>
</dbReference>
<organism evidence="3 4">
    <name type="scientific">Oceanisphaera marina</name>
    <dbReference type="NCBI Taxonomy" id="2017550"/>
    <lineage>
        <taxon>Bacteria</taxon>
        <taxon>Pseudomonadati</taxon>
        <taxon>Pseudomonadota</taxon>
        <taxon>Gammaproteobacteria</taxon>
        <taxon>Aeromonadales</taxon>
        <taxon>Aeromonadaceae</taxon>
        <taxon>Oceanisphaera</taxon>
    </lineage>
</organism>
<keyword evidence="2" id="KW-0378">Hydrolase</keyword>
<dbReference type="RefSeq" id="WP_188629610.1">
    <property type="nucleotide sequence ID" value="NZ_BMKE01000011.1"/>
</dbReference>
<dbReference type="EMBL" id="BMKE01000011">
    <property type="protein sequence ID" value="GGB43679.1"/>
    <property type="molecule type" value="Genomic_DNA"/>
</dbReference>
<dbReference type="PANTHER" id="PTHR10472">
    <property type="entry name" value="D-TYROSYL-TRNA TYR DEACYLASE"/>
    <property type="match status" value="1"/>
</dbReference>
<evidence type="ECO:0000313" key="3">
    <source>
        <dbReference type="EMBL" id="GGB43679.1"/>
    </source>
</evidence>
<dbReference type="EC" id="3.1.1.-" evidence="2"/>
<comment type="domain">
    <text evidence="2">A Gly-cisPro motif from one monomer fits into the active site of the other monomer to allow specific chiral rejection of L-amino acids.</text>
</comment>
<dbReference type="Proteomes" id="UP000646152">
    <property type="component" value="Unassembled WGS sequence"/>
</dbReference>
<gene>
    <name evidence="2 3" type="primary">dtd</name>
    <name evidence="3" type="ORF">GCM10011502_16270</name>
</gene>